<reference evidence="1 2" key="1">
    <citation type="submission" date="2018-08" db="EMBL/GenBank/DDBJ databases">
        <title>Draft genome sequence of the cyanotroph, Pseudomonas monteilii BCN3.</title>
        <authorList>
            <person name="Jones L.B."/>
            <person name="Kunz D.A."/>
        </authorList>
    </citation>
    <scope>NUCLEOTIDE SEQUENCE [LARGE SCALE GENOMIC DNA]</scope>
    <source>
        <strain evidence="1 2">BCN3</strain>
    </source>
</reference>
<dbReference type="Proteomes" id="UP000265875">
    <property type="component" value="Unassembled WGS sequence"/>
</dbReference>
<accession>A0A399M4X5</accession>
<evidence type="ECO:0000313" key="2">
    <source>
        <dbReference type="Proteomes" id="UP000265875"/>
    </source>
</evidence>
<proteinExistence type="predicted"/>
<dbReference type="EMBL" id="QWLL01000033">
    <property type="protein sequence ID" value="RII76788.1"/>
    <property type="molecule type" value="Genomic_DNA"/>
</dbReference>
<name>A0A399M4X5_9PSED</name>
<organism evidence="1 2">
    <name type="scientific">Pseudomonas monteilii</name>
    <dbReference type="NCBI Taxonomy" id="76759"/>
    <lineage>
        <taxon>Bacteria</taxon>
        <taxon>Pseudomonadati</taxon>
        <taxon>Pseudomonadota</taxon>
        <taxon>Gammaproteobacteria</taxon>
        <taxon>Pseudomonadales</taxon>
        <taxon>Pseudomonadaceae</taxon>
        <taxon>Pseudomonas</taxon>
    </lineage>
</organism>
<comment type="caution">
    <text evidence="1">The sequence shown here is derived from an EMBL/GenBank/DDBJ whole genome shotgun (WGS) entry which is preliminary data.</text>
</comment>
<sequence>MKKDIFAILEPDNQLMTQAINALKRYHEAQAAGMPGADVERLRLEAEGMFQAVSEFQFRMLGQRNDTLH</sequence>
<protein>
    <submittedName>
        <fullName evidence="1">Uncharacterized protein</fullName>
    </submittedName>
</protein>
<gene>
    <name evidence="1" type="ORF">D0894_15235</name>
</gene>
<dbReference type="AlphaFoldDB" id="A0A399M4X5"/>
<dbReference type="RefSeq" id="WP_119370397.1">
    <property type="nucleotide sequence ID" value="NZ_QWLL01000033.1"/>
</dbReference>
<evidence type="ECO:0000313" key="1">
    <source>
        <dbReference type="EMBL" id="RII76788.1"/>
    </source>
</evidence>